<feature type="transmembrane region" description="Helical" evidence="1">
    <location>
        <begin position="12"/>
        <end position="32"/>
    </location>
</feature>
<accession>A0A0T8QTX6</accession>
<dbReference type="Proteomes" id="UP000311674">
    <property type="component" value="Unassembled WGS sequence"/>
</dbReference>
<dbReference type="AlphaFoldDB" id="A0A0T8QTX6"/>
<evidence type="ECO:0000313" key="3">
    <source>
        <dbReference type="EMBL" id="VSC34623.1"/>
    </source>
</evidence>
<proteinExistence type="predicted"/>
<sequence length="41" mass="4866">MYIEGVKIKKIAMFFLGILVGVFIVLFFRNYFVLLLEYIFG</sequence>
<evidence type="ECO:0000313" key="4">
    <source>
        <dbReference type="Proteomes" id="UP000298847"/>
    </source>
</evidence>
<name>A0A0T8QTX6_STREE</name>
<protein>
    <submittedName>
        <fullName evidence="2">Uncharacterized protein</fullName>
    </submittedName>
</protein>
<evidence type="ECO:0000313" key="5">
    <source>
        <dbReference type="Proteomes" id="UP000311674"/>
    </source>
</evidence>
<evidence type="ECO:0000256" key="1">
    <source>
        <dbReference type="SAM" id="Phobius"/>
    </source>
</evidence>
<dbReference type="EMBL" id="CAAXWD010000018">
    <property type="protein sequence ID" value="VQD10641.1"/>
    <property type="molecule type" value="Genomic_DNA"/>
</dbReference>
<keyword evidence="1" id="KW-0472">Membrane</keyword>
<keyword evidence="1" id="KW-1133">Transmembrane helix</keyword>
<dbReference type="Proteomes" id="UP000298847">
    <property type="component" value="Unassembled WGS sequence"/>
</dbReference>
<evidence type="ECO:0000313" key="2">
    <source>
        <dbReference type="EMBL" id="VQD10641.1"/>
    </source>
</evidence>
<keyword evidence="1" id="KW-0812">Transmembrane</keyword>
<dbReference type="SMR" id="A0A0T8QTX6"/>
<reference evidence="4 5" key="1">
    <citation type="submission" date="2019-04" db="EMBL/GenBank/DDBJ databases">
        <authorList>
            <consortium name="Pathogen Informatics"/>
        </authorList>
    </citation>
    <scope>NUCLEOTIDE SEQUENCE [LARGE SCALE GENOMIC DNA]</scope>
    <source>
        <strain evidence="3 5">GPSC148</strain>
        <strain evidence="2 4">GPSC22</strain>
    </source>
</reference>
<organism evidence="2 4">
    <name type="scientific">Streptococcus pneumoniae</name>
    <dbReference type="NCBI Taxonomy" id="1313"/>
    <lineage>
        <taxon>Bacteria</taxon>
        <taxon>Bacillati</taxon>
        <taxon>Bacillota</taxon>
        <taxon>Bacilli</taxon>
        <taxon>Lactobacillales</taxon>
        <taxon>Streptococcaceae</taxon>
        <taxon>Streptococcus</taxon>
    </lineage>
</organism>
<dbReference type="EMBL" id="CABBMN010000034">
    <property type="protein sequence ID" value="VSC34623.1"/>
    <property type="molecule type" value="Genomic_DNA"/>
</dbReference>
<gene>
    <name evidence="2" type="ORF">SAMEA3354366_02208</name>
    <name evidence="3" type="ORF">SAMEA3390019_02232</name>
</gene>